<dbReference type="InterPro" id="IPR007047">
    <property type="entry name" value="Flp_Fap"/>
</dbReference>
<keyword evidence="1" id="KW-1133">Transmembrane helix</keyword>
<evidence type="ECO:0000313" key="4">
    <source>
        <dbReference type="Proteomes" id="UP000523431"/>
    </source>
</evidence>
<evidence type="ECO:0000313" key="5">
    <source>
        <dbReference type="Proteomes" id="UP000557344"/>
    </source>
</evidence>
<keyword evidence="1" id="KW-0472">Membrane</keyword>
<evidence type="ECO:0000313" key="2">
    <source>
        <dbReference type="EMBL" id="MBB4479253.1"/>
    </source>
</evidence>
<protein>
    <submittedName>
        <fullName evidence="2">Pilus assembly protein Flp/PilA</fullName>
    </submittedName>
</protein>
<sequence length="55" mass="5558">MRLLKAFLADGTGATAVEYGLIAAVICTALVSGLGIFSGGLQNVFSVVSNNITVN</sequence>
<organism evidence="2 5">
    <name type="scientific">Rhizobium etli</name>
    <dbReference type="NCBI Taxonomy" id="29449"/>
    <lineage>
        <taxon>Bacteria</taxon>
        <taxon>Pseudomonadati</taxon>
        <taxon>Pseudomonadota</taxon>
        <taxon>Alphaproteobacteria</taxon>
        <taxon>Hyphomicrobiales</taxon>
        <taxon>Rhizobiaceae</taxon>
        <taxon>Rhizobium/Agrobacterium group</taxon>
        <taxon>Rhizobium</taxon>
    </lineage>
</organism>
<keyword evidence="1" id="KW-0812">Transmembrane</keyword>
<dbReference type="Proteomes" id="UP000557344">
    <property type="component" value="Unassembled WGS sequence"/>
</dbReference>
<dbReference type="Proteomes" id="UP000523431">
    <property type="component" value="Unassembled WGS sequence"/>
</dbReference>
<proteinExistence type="predicted"/>
<dbReference type="RefSeq" id="WP_183839789.1">
    <property type="nucleotide sequence ID" value="NZ_JACIHU010000003.1"/>
</dbReference>
<reference evidence="4 5" key="1">
    <citation type="submission" date="2020-08" db="EMBL/GenBank/DDBJ databases">
        <title>Genomic Encyclopedia of Type Strains, Phase IV (KMG-V): Genome sequencing to study the core and pangenomes of soil and plant-associated prokaryotes.</title>
        <authorList>
            <person name="Whitman W."/>
        </authorList>
    </citation>
    <scope>NUCLEOTIDE SEQUENCE [LARGE SCALE GENOMIC DNA]</scope>
    <source>
        <strain evidence="2 5">SEMIA 471</strain>
        <strain evidence="3 4">SEMIA 489</strain>
    </source>
</reference>
<name>A0A7W6V7Y0_RHIET</name>
<dbReference type="Pfam" id="PF04964">
    <property type="entry name" value="Flp_Fap"/>
    <property type="match status" value="1"/>
</dbReference>
<dbReference type="EMBL" id="JACIHU010000003">
    <property type="protein sequence ID" value="MBB4479253.1"/>
    <property type="molecule type" value="Genomic_DNA"/>
</dbReference>
<dbReference type="AlphaFoldDB" id="A0A7W6V7Y0"/>
<comment type="caution">
    <text evidence="2">The sequence shown here is derived from an EMBL/GenBank/DDBJ whole genome shotgun (WGS) entry which is preliminary data.</text>
</comment>
<feature type="transmembrane region" description="Helical" evidence="1">
    <location>
        <begin position="20"/>
        <end position="41"/>
    </location>
</feature>
<evidence type="ECO:0000256" key="1">
    <source>
        <dbReference type="SAM" id="Phobius"/>
    </source>
</evidence>
<accession>A0A7W6V7Y0</accession>
<dbReference type="EMBL" id="JACIID010000003">
    <property type="protein sequence ID" value="MBB4535518.1"/>
    <property type="molecule type" value="Genomic_DNA"/>
</dbReference>
<gene>
    <name evidence="2" type="ORF">GGE46_001828</name>
    <name evidence="3" type="ORF">GGE57_002261</name>
</gene>
<evidence type="ECO:0000313" key="3">
    <source>
        <dbReference type="EMBL" id="MBB4535518.1"/>
    </source>
</evidence>